<evidence type="ECO:0000256" key="1">
    <source>
        <dbReference type="SAM" id="MobiDB-lite"/>
    </source>
</evidence>
<reference evidence="2 3" key="1">
    <citation type="submission" date="2024-08" db="EMBL/GenBank/DDBJ databases">
        <authorList>
            <person name="Cucini C."/>
            <person name="Frati F."/>
        </authorList>
    </citation>
    <scope>NUCLEOTIDE SEQUENCE [LARGE SCALE GENOMIC DNA]</scope>
</reference>
<keyword evidence="3" id="KW-1185">Reference proteome</keyword>
<accession>A0ABP1S0H6</accession>
<feature type="region of interest" description="Disordered" evidence="1">
    <location>
        <begin position="194"/>
        <end position="222"/>
    </location>
</feature>
<evidence type="ECO:0000313" key="2">
    <source>
        <dbReference type="EMBL" id="CAL8140119.1"/>
    </source>
</evidence>
<gene>
    <name evidence="2" type="ORF">ODALV1_LOCUS28152</name>
</gene>
<name>A0ABP1S0H6_9HEXA</name>
<dbReference type="EMBL" id="CAXLJM020000133">
    <property type="protein sequence ID" value="CAL8140119.1"/>
    <property type="molecule type" value="Genomic_DNA"/>
</dbReference>
<evidence type="ECO:0000313" key="3">
    <source>
        <dbReference type="Proteomes" id="UP001642540"/>
    </source>
</evidence>
<comment type="caution">
    <text evidence="2">The sequence shown here is derived from an EMBL/GenBank/DDBJ whole genome shotgun (WGS) entry which is preliminary data.</text>
</comment>
<protein>
    <submittedName>
        <fullName evidence="2">Uncharacterized protein</fullName>
    </submittedName>
</protein>
<sequence>MEKSSPMKPIIVSIFVMFLGYFTITDVSGEIETDIMADVYPDVRRCYKNFPRDDESTARNALDGIIQNCKEKYPEPNSFCYKICMMTDQSIISYRDYVYSAGKKLTAKSIYYAYLIETSKYPFGQEMLGINEDQGNKVTNRLMKRYKKCEKYGPIKTQPGEPGDCELLSEETVEKLRKLQNCVEKALTCSDEMDDIDPNDVGTEAENLDDTEAIAEVTDDTK</sequence>
<dbReference type="Proteomes" id="UP001642540">
    <property type="component" value="Unassembled WGS sequence"/>
</dbReference>
<organism evidence="2 3">
    <name type="scientific">Orchesella dallaii</name>
    <dbReference type="NCBI Taxonomy" id="48710"/>
    <lineage>
        <taxon>Eukaryota</taxon>
        <taxon>Metazoa</taxon>
        <taxon>Ecdysozoa</taxon>
        <taxon>Arthropoda</taxon>
        <taxon>Hexapoda</taxon>
        <taxon>Collembola</taxon>
        <taxon>Entomobryomorpha</taxon>
        <taxon>Entomobryoidea</taxon>
        <taxon>Orchesellidae</taxon>
        <taxon>Orchesellinae</taxon>
        <taxon>Orchesella</taxon>
    </lineage>
</organism>
<proteinExistence type="predicted"/>